<reference evidence="2 3" key="1">
    <citation type="submission" date="2017-03" db="EMBL/GenBank/DDBJ databases">
        <title>Genome of the blue death feigning beetle - Asbolus verrucosus.</title>
        <authorList>
            <person name="Rider S.D."/>
        </authorList>
    </citation>
    <scope>NUCLEOTIDE SEQUENCE [LARGE SCALE GENOMIC DNA]</scope>
    <source>
        <strain evidence="2">Butters</strain>
        <tissue evidence="2">Head and leg muscle</tissue>
    </source>
</reference>
<keyword evidence="3" id="KW-1185">Reference proteome</keyword>
<dbReference type="InterPro" id="IPR036397">
    <property type="entry name" value="RNaseH_sf"/>
</dbReference>
<name>A0A482V8Z8_ASBVE</name>
<feature type="domain" description="Tc1-like transposase DDE" evidence="1">
    <location>
        <begin position="3"/>
        <end position="120"/>
    </location>
</feature>
<proteinExistence type="predicted"/>
<protein>
    <submittedName>
        <fullName evidence="2">DDE 3 domain containing protein</fullName>
    </submittedName>
</protein>
<dbReference type="AlphaFoldDB" id="A0A482V8Z8"/>
<dbReference type="GO" id="GO:0003676">
    <property type="term" value="F:nucleic acid binding"/>
    <property type="evidence" value="ECO:0007669"/>
    <property type="project" value="InterPro"/>
</dbReference>
<evidence type="ECO:0000259" key="1">
    <source>
        <dbReference type="Pfam" id="PF13358"/>
    </source>
</evidence>
<dbReference type="PANTHER" id="PTHR33939">
    <property type="entry name" value="PROTEIN CBG22215"/>
    <property type="match status" value="1"/>
</dbReference>
<dbReference type="Proteomes" id="UP000292052">
    <property type="component" value="Unassembled WGS sequence"/>
</dbReference>
<dbReference type="Pfam" id="PF13358">
    <property type="entry name" value="DDE_3"/>
    <property type="match status" value="1"/>
</dbReference>
<dbReference type="PANTHER" id="PTHR33939:SF1">
    <property type="entry name" value="DUF4371 DOMAIN-CONTAINING PROTEIN"/>
    <property type="match status" value="1"/>
</dbReference>
<evidence type="ECO:0000313" key="3">
    <source>
        <dbReference type="Proteomes" id="UP000292052"/>
    </source>
</evidence>
<sequence>MNFENFDKWIRNQLLPNLPPRSVLLIVNASYHNVRIEQDLNSNARKRVMMVERNISHDPKQTKPELYAIIKMHKNRNPRYKLDILLNEHGHNVLRLPPYHPEFNPIEKIWAITKNWVASRNI</sequence>
<dbReference type="InterPro" id="IPR038717">
    <property type="entry name" value="Tc1-like_DDE_dom"/>
</dbReference>
<organism evidence="2 3">
    <name type="scientific">Asbolus verrucosus</name>
    <name type="common">Desert ironclad beetle</name>
    <dbReference type="NCBI Taxonomy" id="1661398"/>
    <lineage>
        <taxon>Eukaryota</taxon>
        <taxon>Metazoa</taxon>
        <taxon>Ecdysozoa</taxon>
        <taxon>Arthropoda</taxon>
        <taxon>Hexapoda</taxon>
        <taxon>Insecta</taxon>
        <taxon>Pterygota</taxon>
        <taxon>Neoptera</taxon>
        <taxon>Endopterygota</taxon>
        <taxon>Coleoptera</taxon>
        <taxon>Polyphaga</taxon>
        <taxon>Cucujiformia</taxon>
        <taxon>Tenebrionidae</taxon>
        <taxon>Pimeliinae</taxon>
        <taxon>Asbolus</taxon>
    </lineage>
</organism>
<dbReference type="EMBL" id="QDEB01126635">
    <property type="protein sequence ID" value="RZB39640.1"/>
    <property type="molecule type" value="Genomic_DNA"/>
</dbReference>
<gene>
    <name evidence="2" type="ORF">BDFB_010279</name>
</gene>
<dbReference type="Gene3D" id="3.30.420.10">
    <property type="entry name" value="Ribonuclease H-like superfamily/Ribonuclease H"/>
    <property type="match status" value="1"/>
</dbReference>
<comment type="caution">
    <text evidence="2">The sequence shown here is derived from an EMBL/GenBank/DDBJ whole genome shotgun (WGS) entry which is preliminary data.</text>
</comment>
<accession>A0A482V8Z8</accession>
<dbReference type="OrthoDB" id="8190933at2759"/>
<evidence type="ECO:0000313" key="2">
    <source>
        <dbReference type="EMBL" id="RZB39640.1"/>
    </source>
</evidence>